<evidence type="ECO:0000313" key="8">
    <source>
        <dbReference type="Proteomes" id="UP001431783"/>
    </source>
</evidence>
<name>A0AAW1V4D4_9CUCU</name>
<sequence>MNKHVFFRQLGCCMGVYIVAMCFNAVVTFSSILIPQMQLKTSKVVITTPLEISLVASMAALPMSFGTLLNCYLMERFGRKLSLLFSQIPMLGWLIIGFSENIYMVFVGRFLTGWSAGMSSILCSVYIAEIASIRYRAVLLALMNLSVNLGMVTSHILGLYITWNYVAMIIFGFAIFGIFVIAFWSPETPFWLILNDRYSKCVKTHSWLSGVTEEVSINMPEFVALEKKAERIKSIQKNCKYYAYCFTSPEFYKPLLISSMFFLIAQFSGLGAITFYSVTLFHDILGSNVRQETALLMIDSLRVFGL</sequence>
<gene>
    <name evidence="7" type="ORF">WA026_023472</name>
</gene>
<dbReference type="InterPro" id="IPR020846">
    <property type="entry name" value="MFS_dom"/>
</dbReference>
<dbReference type="Gene3D" id="1.20.1250.20">
    <property type="entry name" value="MFS general substrate transporter like domains"/>
    <property type="match status" value="1"/>
</dbReference>
<evidence type="ECO:0000313" key="7">
    <source>
        <dbReference type="EMBL" id="KAK9887587.1"/>
    </source>
</evidence>
<keyword evidence="3 5" id="KW-1133">Transmembrane helix</keyword>
<dbReference type="GO" id="GO:0016020">
    <property type="term" value="C:membrane"/>
    <property type="evidence" value="ECO:0007669"/>
    <property type="project" value="UniProtKB-SubCell"/>
</dbReference>
<feature type="transmembrane region" description="Helical" evidence="5">
    <location>
        <begin position="12"/>
        <end position="34"/>
    </location>
</feature>
<evidence type="ECO:0000256" key="3">
    <source>
        <dbReference type="ARBA" id="ARBA00022989"/>
    </source>
</evidence>
<dbReference type="InterPro" id="IPR050549">
    <property type="entry name" value="MFS_Trehalose_Transporter"/>
</dbReference>
<keyword evidence="8" id="KW-1185">Reference proteome</keyword>
<dbReference type="InterPro" id="IPR005828">
    <property type="entry name" value="MFS_sugar_transport-like"/>
</dbReference>
<dbReference type="AlphaFoldDB" id="A0AAW1V4D4"/>
<keyword evidence="4 5" id="KW-0472">Membrane</keyword>
<dbReference type="InterPro" id="IPR036259">
    <property type="entry name" value="MFS_trans_sf"/>
</dbReference>
<dbReference type="GO" id="GO:0022857">
    <property type="term" value="F:transmembrane transporter activity"/>
    <property type="evidence" value="ECO:0007669"/>
    <property type="project" value="InterPro"/>
</dbReference>
<comment type="caution">
    <text evidence="7">The sequence shown here is derived from an EMBL/GenBank/DDBJ whole genome shotgun (WGS) entry which is preliminary data.</text>
</comment>
<feature type="domain" description="Major facilitator superfamily (MFS) profile" evidence="6">
    <location>
        <begin position="1"/>
        <end position="306"/>
    </location>
</feature>
<feature type="transmembrane region" description="Helical" evidence="5">
    <location>
        <begin position="81"/>
        <end position="99"/>
    </location>
</feature>
<feature type="transmembrane region" description="Helical" evidence="5">
    <location>
        <begin position="138"/>
        <end position="157"/>
    </location>
</feature>
<dbReference type="Proteomes" id="UP001431783">
    <property type="component" value="Unassembled WGS sequence"/>
</dbReference>
<dbReference type="EMBL" id="JARQZJ010000115">
    <property type="protein sequence ID" value="KAK9887587.1"/>
    <property type="molecule type" value="Genomic_DNA"/>
</dbReference>
<protein>
    <recommendedName>
        <fullName evidence="6">Major facilitator superfamily (MFS) profile domain-containing protein</fullName>
    </recommendedName>
</protein>
<keyword evidence="2 5" id="KW-0812">Transmembrane</keyword>
<dbReference type="PANTHER" id="PTHR48021:SF68">
    <property type="entry name" value="MAJOR FACILITATOR SUPERFAMILY (MFS) PROFILE DOMAIN-CONTAINING PROTEIN"/>
    <property type="match status" value="1"/>
</dbReference>
<dbReference type="SUPFAM" id="SSF103473">
    <property type="entry name" value="MFS general substrate transporter"/>
    <property type="match status" value="1"/>
</dbReference>
<accession>A0AAW1V4D4</accession>
<feature type="transmembrane region" description="Helical" evidence="5">
    <location>
        <begin position="54"/>
        <end position="74"/>
    </location>
</feature>
<evidence type="ECO:0000256" key="1">
    <source>
        <dbReference type="ARBA" id="ARBA00004141"/>
    </source>
</evidence>
<reference evidence="7 8" key="1">
    <citation type="submission" date="2023-03" db="EMBL/GenBank/DDBJ databases">
        <title>Genome insight into feeding habits of ladybird beetles.</title>
        <authorList>
            <person name="Li H.-S."/>
            <person name="Huang Y.-H."/>
            <person name="Pang H."/>
        </authorList>
    </citation>
    <scope>NUCLEOTIDE SEQUENCE [LARGE SCALE GENOMIC DNA]</scope>
    <source>
        <strain evidence="7">SYSU_2023b</strain>
        <tissue evidence="7">Whole body</tissue>
    </source>
</reference>
<dbReference type="PROSITE" id="PS50850">
    <property type="entry name" value="MFS"/>
    <property type="match status" value="1"/>
</dbReference>
<feature type="transmembrane region" description="Helical" evidence="5">
    <location>
        <begin position="255"/>
        <end position="278"/>
    </location>
</feature>
<dbReference type="Pfam" id="PF00083">
    <property type="entry name" value="Sugar_tr"/>
    <property type="match status" value="1"/>
</dbReference>
<organism evidence="7 8">
    <name type="scientific">Henosepilachna vigintioctopunctata</name>
    <dbReference type="NCBI Taxonomy" id="420089"/>
    <lineage>
        <taxon>Eukaryota</taxon>
        <taxon>Metazoa</taxon>
        <taxon>Ecdysozoa</taxon>
        <taxon>Arthropoda</taxon>
        <taxon>Hexapoda</taxon>
        <taxon>Insecta</taxon>
        <taxon>Pterygota</taxon>
        <taxon>Neoptera</taxon>
        <taxon>Endopterygota</taxon>
        <taxon>Coleoptera</taxon>
        <taxon>Polyphaga</taxon>
        <taxon>Cucujiformia</taxon>
        <taxon>Coccinelloidea</taxon>
        <taxon>Coccinellidae</taxon>
        <taxon>Epilachninae</taxon>
        <taxon>Epilachnini</taxon>
        <taxon>Henosepilachna</taxon>
    </lineage>
</organism>
<feature type="transmembrane region" description="Helical" evidence="5">
    <location>
        <begin position="163"/>
        <end position="184"/>
    </location>
</feature>
<proteinExistence type="predicted"/>
<evidence type="ECO:0000256" key="4">
    <source>
        <dbReference type="ARBA" id="ARBA00023136"/>
    </source>
</evidence>
<dbReference type="PANTHER" id="PTHR48021">
    <property type="match status" value="1"/>
</dbReference>
<evidence type="ECO:0000259" key="6">
    <source>
        <dbReference type="PROSITE" id="PS50850"/>
    </source>
</evidence>
<evidence type="ECO:0000256" key="2">
    <source>
        <dbReference type="ARBA" id="ARBA00022692"/>
    </source>
</evidence>
<feature type="transmembrane region" description="Helical" evidence="5">
    <location>
        <begin position="111"/>
        <end position="131"/>
    </location>
</feature>
<comment type="subcellular location">
    <subcellularLocation>
        <location evidence="1">Membrane</location>
        <topology evidence="1">Multi-pass membrane protein</topology>
    </subcellularLocation>
</comment>
<evidence type="ECO:0000256" key="5">
    <source>
        <dbReference type="SAM" id="Phobius"/>
    </source>
</evidence>